<feature type="transmembrane region" description="Helical" evidence="1">
    <location>
        <begin position="25"/>
        <end position="47"/>
    </location>
</feature>
<feature type="transmembrane region" description="Helical" evidence="1">
    <location>
        <begin position="138"/>
        <end position="157"/>
    </location>
</feature>
<name>A0A370K2E2_9GAMM</name>
<organism evidence="2 3">
    <name type="scientific">Dyella solisilvae</name>
    <dbReference type="NCBI Taxonomy" id="1920168"/>
    <lineage>
        <taxon>Bacteria</taxon>
        <taxon>Pseudomonadati</taxon>
        <taxon>Pseudomonadota</taxon>
        <taxon>Gammaproteobacteria</taxon>
        <taxon>Lysobacterales</taxon>
        <taxon>Rhodanobacteraceae</taxon>
        <taxon>Dyella</taxon>
    </lineage>
</organism>
<keyword evidence="1" id="KW-0472">Membrane</keyword>
<proteinExistence type="predicted"/>
<reference evidence="2 3" key="1">
    <citation type="submission" date="2018-07" db="EMBL/GenBank/DDBJ databases">
        <title>Dyella solisilvae sp. nov., isolated from the pine and broad-leaved mixed forest soil.</title>
        <authorList>
            <person name="Gao Z."/>
            <person name="Qiu L."/>
        </authorList>
    </citation>
    <scope>NUCLEOTIDE SEQUENCE [LARGE SCALE GENOMIC DNA]</scope>
    <source>
        <strain evidence="2 3">DHG54</strain>
    </source>
</reference>
<keyword evidence="1" id="KW-0812">Transmembrane</keyword>
<accession>A0A370K2E2</accession>
<evidence type="ECO:0000313" key="2">
    <source>
        <dbReference type="EMBL" id="RDI96823.1"/>
    </source>
</evidence>
<dbReference type="Proteomes" id="UP000254711">
    <property type="component" value="Unassembled WGS sequence"/>
</dbReference>
<dbReference type="RefSeq" id="WP_114826969.1">
    <property type="nucleotide sequence ID" value="NZ_QQSY01000011.1"/>
</dbReference>
<evidence type="ECO:0000256" key="1">
    <source>
        <dbReference type="SAM" id="Phobius"/>
    </source>
</evidence>
<keyword evidence="3" id="KW-1185">Reference proteome</keyword>
<dbReference type="OrthoDB" id="9851988at2"/>
<comment type="caution">
    <text evidence="2">The sequence shown here is derived from an EMBL/GenBank/DDBJ whole genome shotgun (WGS) entry which is preliminary data.</text>
</comment>
<evidence type="ECO:0000313" key="3">
    <source>
        <dbReference type="Proteomes" id="UP000254711"/>
    </source>
</evidence>
<keyword evidence="1" id="KW-1133">Transmembrane helix</keyword>
<feature type="transmembrane region" description="Helical" evidence="1">
    <location>
        <begin position="77"/>
        <end position="95"/>
    </location>
</feature>
<dbReference type="EMBL" id="QQSY01000011">
    <property type="protein sequence ID" value="RDI96823.1"/>
    <property type="molecule type" value="Genomic_DNA"/>
</dbReference>
<dbReference type="AlphaFoldDB" id="A0A370K2E2"/>
<sequence>MEALFYLCSVAARAAQERDGRGRNVFNGCLPVGLLLAVVLTSVLRLFETYVYDVGRTLEACCSIGPINPKNPLSSKAVAFTYVVLPIAVAMTLIFARVARKHLDRIEAEYRGSKVACLIFIFGVVMLAPLGAQGSGLQPLAVLAGQAAAYGAFALWVRFQRIHGADLAGHG</sequence>
<protein>
    <submittedName>
        <fullName evidence="2">Uncharacterized protein</fullName>
    </submittedName>
</protein>
<gene>
    <name evidence="2" type="ORF">DVT68_19920</name>
</gene>
<feature type="transmembrane region" description="Helical" evidence="1">
    <location>
        <begin position="115"/>
        <end position="132"/>
    </location>
</feature>